<accession>A0A4R2EV16</accession>
<dbReference type="RefSeq" id="WP_131837632.1">
    <property type="nucleotide sequence ID" value="NZ_SLWB01000001.1"/>
</dbReference>
<dbReference type="Proteomes" id="UP000294830">
    <property type="component" value="Unassembled WGS sequence"/>
</dbReference>
<organism evidence="2 3">
    <name type="scientific">Acetobacteroides hydrogenigenes</name>
    <dbReference type="NCBI Taxonomy" id="979970"/>
    <lineage>
        <taxon>Bacteria</taxon>
        <taxon>Pseudomonadati</taxon>
        <taxon>Bacteroidota</taxon>
        <taxon>Bacteroidia</taxon>
        <taxon>Bacteroidales</taxon>
        <taxon>Rikenellaceae</taxon>
        <taxon>Acetobacteroides</taxon>
    </lineage>
</organism>
<feature type="chain" id="PRO_5020586692" evidence="1">
    <location>
        <begin position="23"/>
        <end position="395"/>
    </location>
</feature>
<proteinExistence type="predicted"/>
<evidence type="ECO:0000313" key="2">
    <source>
        <dbReference type="EMBL" id="TCN72842.1"/>
    </source>
</evidence>
<protein>
    <submittedName>
        <fullName evidence="2">Uncharacterized protein DUF4876</fullName>
    </submittedName>
</protein>
<feature type="signal peptide" evidence="1">
    <location>
        <begin position="1"/>
        <end position="22"/>
    </location>
</feature>
<keyword evidence="3" id="KW-1185">Reference proteome</keyword>
<keyword evidence="1" id="KW-0732">Signal</keyword>
<gene>
    <name evidence="2" type="ORF">CLV25_10160</name>
</gene>
<dbReference type="InterPro" id="IPR032627">
    <property type="entry name" value="DUF4876"/>
</dbReference>
<dbReference type="PROSITE" id="PS51257">
    <property type="entry name" value="PROKAR_LIPOPROTEIN"/>
    <property type="match status" value="1"/>
</dbReference>
<name>A0A4R2EV16_9BACT</name>
<dbReference type="AlphaFoldDB" id="A0A4R2EV16"/>
<dbReference type="Pfam" id="PF16215">
    <property type="entry name" value="DUF4876"/>
    <property type="match status" value="1"/>
</dbReference>
<sequence length="395" mass="43476">MKKIALLLATLFPLLISSCVKDDETPKFDVKVNLSYPSEFTGKPSGIEVILVNQQSGNEITVKSDENGIALFPKIERGLYNIKATRYFSAQDAEKVSTISKDINVGGILTDKLIDSEANATFDLNLSVSYFSSIIIKQVYYSACLTPEGAKFTGKDPFVELYNNSEHTVYLDGLIYGEVYGNPTGTTASFFRTDQDNVYIYNAFKIPGEGTQYPLEPGKSVVIAVSAYDFTKDNVNSINLSKAQFEFFMDKGADTKDIDNPNAVNMVYVHQGYPTIPSEYIPNINGPAIAIFRAKDFASLEKVKDTSKPAQTSLILKVPNAYVLDAVECLGGDTPNLKRIPTSLDQSFIFNIAGSGSGKAIIRKEKETKDGRIIYVDNNDTANDFKLIDKPVLQL</sequence>
<dbReference type="OrthoDB" id="1409865at2"/>
<reference evidence="2 3" key="1">
    <citation type="submission" date="2019-03" db="EMBL/GenBank/DDBJ databases">
        <title>Genomic Encyclopedia of Archaeal and Bacterial Type Strains, Phase II (KMG-II): from individual species to whole genera.</title>
        <authorList>
            <person name="Goeker M."/>
        </authorList>
    </citation>
    <scope>NUCLEOTIDE SEQUENCE [LARGE SCALE GENOMIC DNA]</scope>
    <source>
        <strain evidence="2 3">RL-C</strain>
    </source>
</reference>
<dbReference type="EMBL" id="SLWB01000001">
    <property type="protein sequence ID" value="TCN72842.1"/>
    <property type="molecule type" value="Genomic_DNA"/>
</dbReference>
<evidence type="ECO:0000256" key="1">
    <source>
        <dbReference type="SAM" id="SignalP"/>
    </source>
</evidence>
<comment type="caution">
    <text evidence="2">The sequence shown here is derived from an EMBL/GenBank/DDBJ whole genome shotgun (WGS) entry which is preliminary data.</text>
</comment>
<evidence type="ECO:0000313" key="3">
    <source>
        <dbReference type="Proteomes" id="UP000294830"/>
    </source>
</evidence>